<gene>
    <name evidence="1" type="ORF">PXEA_LOCUS17742</name>
</gene>
<dbReference type="EMBL" id="CAAALY010067015">
    <property type="protein sequence ID" value="VEL24302.1"/>
    <property type="molecule type" value="Genomic_DNA"/>
</dbReference>
<organism evidence="1 2">
    <name type="scientific">Protopolystoma xenopodis</name>
    <dbReference type="NCBI Taxonomy" id="117903"/>
    <lineage>
        <taxon>Eukaryota</taxon>
        <taxon>Metazoa</taxon>
        <taxon>Spiralia</taxon>
        <taxon>Lophotrochozoa</taxon>
        <taxon>Platyhelminthes</taxon>
        <taxon>Monogenea</taxon>
        <taxon>Polyopisthocotylea</taxon>
        <taxon>Polystomatidea</taxon>
        <taxon>Polystomatidae</taxon>
        <taxon>Protopolystoma</taxon>
    </lineage>
</organism>
<reference evidence="1" key="1">
    <citation type="submission" date="2018-11" db="EMBL/GenBank/DDBJ databases">
        <authorList>
            <consortium name="Pathogen Informatics"/>
        </authorList>
    </citation>
    <scope>NUCLEOTIDE SEQUENCE</scope>
</reference>
<dbReference type="Proteomes" id="UP000784294">
    <property type="component" value="Unassembled WGS sequence"/>
</dbReference>
<dbReference type="AlphaFoldDB" id="A0A3S5FEB6"/>
<evidence type="ECO:0000313" key="1">
    <source>
        <dbReference type="EMBL" id="VEL24302.1"/>
    </source>
</evidence>
<comment type="caution">
    <text evidence="1">The sequence shown here is derived from an EMBL/GenBank/DDBJ whole genome shotgun (WGS) entry which is preliminary data.</text>
</comment>
<keyword evidence="2" id="KW-1185">Reference proteome</keyword>
<sequence>MTPGLVEPQSTTPLFPPTAPLGHTCYPLAPFSPSFGAPARREIRSLRVANIWRLVSLCPHDCRTGKLGVGQTKVPK</sequence>
<name>A0A3S5FEB6_9PLAT</name>
<protein>
    <submittedName>
        <fullName evidence="1">Uncharacterized protein</fullName>
    </submittedName>
</protein>
<evidence type="ECO:0000313" key="2">
    <source>
        <dbReference type="Proteomes" id="UP000784294"/>
    </source>
</evidence>
<proteinExistence type="predicted"/>
<accession>A0A3S5FEB6</accession>